<dbReference type="Pfam" id="PF01593">
    <property type="entry name" value="Amino_oxidase"/>
    <property type="match status" value="1"/>
</dbReference>
<dbReference type="Gene3D" id="3.50.50.60">
    <property type="entry name" value="FAD/NAD(P)-binding domain"/>
    <property type="match status" value="1"/>
</dbReference>
<dbReference type="SUPFAM" id="SSF51905">
    <property type="entry name" value="FAD/NAD(P)-binding domain"/>
    <property type="match status" value="1"/>
</dbReference>
<keyword evidence="3" id="KW-1185">Reference proteome</keyword>
<dbReference type="STRING" id="887898.HMPREF0551_0751"/>
<dbReference type="InterPro" id="IPR002937">
    <property type="entry name" value="Amino_oxidase"/>
</dbReference>
<evidence type="ECO:0000313" key="2">
    <source>
        <dbReference type="EMBL" id="EFV95263.1"/>
    </source>
</evidence>
<dbReference type="eggNOG" id="COG1232">
    <property type="taxonomic scope" value="Bacteria"/>
</dbReference>
<protein>
    <submittedName>
        <fullName evidence="2">Squalene-associated FAD-dependent desaturase</fullName>
    </submittedName>
</protein>
<dbReference type="PANTHER" id="PTHR42923">
    <property type="entry name" value="PROTOPORPHYRINOGEN OXIDASE"/>
    <property type="match status" value="1"/>
</dbReference>
<evidence type="ECO:0000259" key="1">
    <source>
        <dbReference type="Pfam" id="PF01593"/>
    </source>
</evidence>
<dbReference type="AlphaFoldDB" id="E7RW88"/>
<evidence type="ECO:0000313" key="3">
    <source>
        <dbReference type="Proteomes" id="UP000011021"/>
    </source>
</evidence>
<proteinExistence type="predicted"/>
<gene>
    <name evidence="2" type="primary">hpnE</name>
    <name evidence="2" type="ORF">HMPREF0551_0751</name>
</gene>
<organism evidence="2 3">
    <name type="scientific">Lautropia mirabilis ATCC 51599</name>
    <dbReference type="NCBI Taxonomy" id="887898"/>
    <lineage>
        <taxon>Bacteria</taxon>
        <taxon>Pseudomonadati</taxon>
        <taxon>Pseudomonadota</taxon>
        <taxon>Betaproteobacteria</taxon>
        <taxon>Burkholderiales</taxon>
        <taxon>Burkholderiaceae</taxon>
        <taxon>Lautropia</taxon>
    </lineage>
</organism>
<dbReference type="Proteomes" id="UP000011021">
    <property type="component" value="Unassembled WGS sequence"/>
</dbReference>
<dbReference type="HOGENOM" id="CLU_022687_2_1_4"/>
<dbReference type="NCBIfam" id="TIGR03467">
    <property type="entry name" value="HpnE"/>
    <property type="match status" value="1"/>
</dbReference>
<dbReference type="InterPro" id="IPR050464">
    <property type="entry name" value="Zeta_carotene_desat/Oxidored"/>
</dbReference>
<dbReference type="InterPro" id="IPR017830">
    <property type="entry name" value="SQase_HpnE"/>
</dbReference>
<dbReference type="InterPro" id="IPR036188">
    <property type="entry name" value="FAD/NAD-bd_sf"/>
</dbReference>
<sequence>MRIDGTPEASLRNVPALRDDMPPVVIVGAGWAGLSAALHLRRAGVPVQVLEAAPQAGGRARSQTLPWPDTDGIVLDNGQHLLLGAYRDTLALVDWLGGQGMQRLPMHWENAAGLRLKRRRHAPVVSGDAPVGLNPAESLSLLTALLSARGLTVAQRLHLLRTLALARLSGWHPPMGVRTVADWYTRTHQPPVLVRQLWDPLVVSTMNTPPELASAQVFLRVLRDSLGRAPAASDFVLAGQDLGALFVDPALAWLQAQGCPVQLRTPVREIRVGRLGSTPGAEGAWTASPGGVGYMLRTGSAGQDERTLQARHVILACPPPTSARLLAHIAPASFLAPLNGFGWRPITTAYVGWRASHPDLPARLPAVFSLVGDQGEPGPAHWFFDRGEQAGWRLGAMVISDSEAAQAEGEAAFQVALQSQLSELMRLPPAEHMVLIHEKRATFACTDDRPTVPPGYLLPQLPGVVLAGDYSYGGYPATLEGAVRSGRMAAEILLDDLG</sequence>
<comment type="caution">
    <text evidence="2">The sequence shown here is derived from an EMBL/GenBank/DDBJ whole genome shotgun (WGS) entry which is preliminary data.</text>
</comment>
<accession>E7RW88</accession>
<reference evidence="2 3" key="1">
    <citation type="submission" date="2010-12" db="EMBL/GenBank/DDBJ databases">
        <authorList>
            <person name="Muzny D."/>
            <person name="Qin X."/>
            <person name="Deng J."/>
            <person name="Jiang H."/>
            <person name="Liu Y."/>
            <person name="Qu J."/>
            <person name="Song X.-Z."/>
            <person name="Zhang L."/>
            <person name="Thornton R."/>
            <person name="Coyle M."/>
            <person name="Francisco L."/>
            <person name="Jackson L."/>
            <person name="Javaid M."/>
            <person name="Korchina V."/>
            <person name="Kovar C."/>
            <person name="Mata R."/>
            <person name="Mathew T."/>
            <person name="Ngo R."/>
            <person name="Nguyen L."/>
            <person name="Nguyen N."/>
            <person name="Okwuonu G."/>
            <person name="Ongeri F."/>
            <person name="Pham C."/>
            <person name="Simmons D."/>
            <person name="Wilczek-Boney K."/>
            <person name="Hale W."/>
            <person name="Jakkamsetti A."/>
            <person name="Pham P."/>
            <person name="Ruth R."/>
            <person name="San Lucas F."/>
            <person name="Warren J."/>
            <person name="Zhang J."/>
            <person name="Zhao Z."/>
            <person name="Zhou C."/>
            <person name="Zhu D."/>
            <person name="Lee S."/>
            <person name="Bess C."/>
            <person name="Blankenburg K."/>
            <person name="Forbes L."/>
            <person name="Fu Q."/>
            <person name="Gubbala S."/>
            <person name="Hirani K."/>
            <person name="Jayaseelan J.C."/>
            <person name="Lara F."/>
            <person name="Munidasa M."/>
            <person name="Palculict T."/>
            <person name="Patil S."/>
            <person name="Pu L.-L."/>
            <person name="Saada N."/>
            <person name="Tang L."/>
            <person name="Weissenberger G."/>
            <person name="Zhu Y."/>
            <person name="Hemphill L."/>
            <person name="Shang Y."/>
            <person name="Youmans B."/>
            <person name="Ayvaz T."/>
            <person name="Ross M."/>
            <person name="Santibanez J."/>
            <person name="Aqrawi P."/>
            <person name="Gross S."/>
            <person name="Joshi V."/>
            <person name="Fowler G."/>
            <person name="Nazareth L."/>
            <person name="Reid J."/>
            <person name="Worley K."/>
            <person name="Petrosino J."/>
            <person name="Highlander S."/>
            <person name="Gibbs R."/>
        </authorList>
    </citation>
    <scope>NUCLEOTIDE SEQUENCE [LARGE SCALE GENOMIC DNA]</scope>
    <source>
        <strain evidence="2 3">ATCC 51599</strain>
    </source>
</reference>
<dbReference type="GO" id="GO:0016491">
    <property type="term" value="F:oxidoreductase activity"/>
    <property type="evidence" value="ECO:0007669"/>
    <property type="project" value="InterPro"/>
</dbReference>
<dbReference type="EMBL" id="AEQP01000003">
    <property type="protein sequence ID" value="EFV95263.1"/>
    <property type="molecule type" value="Genomic_DNA"/>
</dbReference>
<feature type="domain" description="Amine oxidase" evidence="1">
    <location>
        <begin position="32"/>
        <end position="493"/>
    </location>
</feature>
<dbReference type="PANTHER" id="PTHR42923:SF47">
    <property type="entry name" value="BLR3003 PROTEIN"/>
    <property type="match status" value="1"/>
</dbReference>
<name>E7RW88_9BURK</name>